<evidence type="ECO:0000313" key="2">
    <source>
        <dbReference type="EMBL" id="ACV61058.1"/>
    </source>
</evidence>
<sequence>MEKEFIYWGLLGFTGIYLVSTVFYKPVKYLMRICFYFIIGGFLLVLVNFALKHLGLQLAINPLTMLTAGLLQLPGVILLLILNYLIM</sequence>
<dbReference type="HOGENOM" id="CLU_167355_0_0_9"/>
<dbReference type="Pfam" id="PF07441">
    <property type="entry name" value="BofA"/>
    <property type="match status" value="1"/>
</dbReference>
<dbReference type="STRING" id="485916.Dtox_0095"/>
<gene>
    <name evidence="2" type="ordered locus">Dtox_0095</name>
</gene>
<feature type="transmembrane region" description="Helical" evidence="1">
    <location>
        <begin position="33"/>
        <end position="51"/>
    </location>
</feature>
<keyword evidence="3" id="KW-1185">Reference proteome</keyword>
<keyword evidence="1" id="KW-0812">Transmembrane</keyword>
<dbReference type="EMBL" id="CP001720">
    <property type="protein sequence ID" value="ACV61058.1"/>
    <property type="molecule type" value="Genomic_DNA"/>
</dbReference>
<reference evidence="2 3" key="1">
    <citation type="journal article" date="2009" name="Stand. Genomic Sci.">
        <title>Complete genome sequence of Desulfotomaculum acetoxidans type strain (5575).</title>
        <authorList>
            <person name="Spring S."/>
            <person name="Lapidus A."/>
            <person name="Schroder M."/>
            <person name="Gleim D."/>
            <person name="Sims D."/>
            <person name="Meincke L."/>
            <person name="Glavina Del Rio T."/>
            <person name="Tice H."/>
            <person name="Copeland A."/>
            <person name="Cheng J.F."/>
            <person name="Lucas S."/>
            <person name="Chen F."/>
            <person name="Nolan M."/>
            <person name="Bruce D."/>
            <person name="Goodwin L."/>
            <person name="Pitluck S."/>
            <person name="Ivanova N."/>
            <person name="Mavromatis K."/>
            <person name="Mikhailova N."/>
            <person name="Pati A."/>
            <person name="Chen A."/>
            <person name="Palaniappan K."/>
            <person name="Land M."/>
            <person name="Hauser L."/>
            <person name="Chang Y.J."/>
            <person name="Jeffries C.D."/>
            <person name="Chain P."/>
            <person name="Saunders E."/>
            <person name="Brettin T."/>
            <person name="Detter J.C."/>
            <person name="Goker M."/>
            <person name="Bristow J."/>
            <person name="Eisen J.A."/>
            <person name="Markowitz V."/>
            <person name="Hugenholtz P."/>
            <person name="Kyrpides N.C."/>
            <person name="Klenk H.P."/>
            <person name="Han C."/>
        </authorList>
    </citation>
    <scope>NUCLEOTIDE SEQUENCE [LARGE SCALE GENOMIC DNA]</scope>
    <source>
        <strain evidence="3">ATCC 49208 / DSM 771 / VKM B-1644</strain>
    </source>
</reference>
<evidence type="ECO:0000313" key="3">
    <source>
        <dbReference type="Proteomes" id="UP000002217"/>
    </source>
</evidence>
<dbReference type="NCBIfam" id="TIGR02862">
    <property type="entry name" value="spore_BofA"/>
    <property type="match status" value="1"/>
</dbReference>
<proteinExistence type="predicted"/>
<protein>
    <submittedName>
        <fullName evidence="2">Pro-sigmaK processing inhibitor BofA</fullName>
    </submittedName>
</protein>
<keyword evidence="1" id="KW-1133">Transmembrane helix</keyword>
<dbReference type="RefSeq" id="WP_012813510.1">
    <property type="nucleotide sequence ID" value="NC_013216.1"/>
</dbReference>
<feature type="transmembrane region" description="Helical" evidence="1">
    <location>
        <begin position="63"/>
        <end position="86"/>
    </location>
</feature>
<evidence type="ECO:0000256" key="1">
    <source>
        <dbReference type="SAM" id="Phobius"/>
    </source>
</evidence>
<feature type="transmembrane region" description="Helical" evidence="1">
    <location>
        <begin position="6"/>
        <end position="24"/>
    </location>
</feature>
<dbReference type="KEGG" id="dae:Dtox_0095"/>
<dbReference type="AlphaFoldDB" id="C8W2Q2"/>
<accession>C8W2Q2</accession>
<keyword evidence="1" id="KW-0472">Membrane</keyword>
<dbReference type="InterPro" id="IPR010001">
    <property type="entry name" value="BofA"/>
</dbReference>
<dbReference type="Proteomes" id="UP000002217">
    <property type="component" value="Chromosome"/>
</dbReference>
<name>C8W2Q2_DESAS</name>
<organism evidence="2 3">
    <name type="scientific">Desulfofarcimen acetoxidans (strain ATCC 49208 / DSM 771 / KCTC 5769 / VKM B-1644 / 5575)</name>
    <name type="common">Desulfotomaculum acetoxidans</name>
    <dbReference type="NCBI Taxonomy" id="485916"/>
    <lineage>
        <taxon>Bacteria</taxon>
        <taxon>Bacillati</taxon>
        <taxon>Bacillota</taxon>
        <taxon>Clostridia</taxon>
        <taxon>Eubacteriales</taxon>
        <taxon>Peptococcaceae</taxon>
        <taxon>Desulfofarcimen</taxon>
    </lineage>
</organism>